<reference evidence="5 6" key="1">
    <citation type="journal article" date="2018" name="G3 (Bethesda)">
        <title>Phylogenetic and Phylogenomic Definition of Rhizopus Species.</title>
        <authorList>
            <person name="Gryganskyi A.P."/>
            <person name="Golan J."/>
            <person name="Dolatabadi S."/>
            <person name="Mondo S."/>
            <person name="Robb S."/>
            <person name="Idnurm A."/>
            <person name="Muszewska A."/>
            <person name="Steczkiewicz K."/>
            <person name="Masonjones S."/>
            <person name="Liao H.L."/>
            <person name="Gajdeczka M.T."/>
            <person name="Anike F."/>
            <person name="Vuek A."/>
            <person name="Anishchenko I.M."/>
            <person name="Voigt K."/>
            <person name="de Hoog G.S."/>
            <person name="Smith M.E."/>
            <person name="Heitman J."/>
            <person name="Vilgalys R."/>
            <person name="Stajich J.E."/>
        </authorList>
    </citation>
    <scope>NUCLEOTIDE SEQUENCE [LARGE SCALE GENOMIC DNA]</scope>
    <source>
        <strain evidence="5 6">LSU 92-RS-03</strain>
    </source>
</reference>
<accession>A0A367J4P0</accession>
<dbReference type="Gene3D" id="1.10.840.10">
    <property type="entry name" value="Ras guanine-nucleotide exchange factors catalytic domain"/>
    <property type="match status" value="1"/>
</dbReference>
<dbReference type="InterPro" id="IPR023578">
    <property type="entry name" value="Ras_GEF_dom_sf"/>
</dbReference>
<dbReference type="InterPro" id="IPR036964">
    <property type="entry name" value="RASGEF_cat_dom_sf"/>
</dbReference>
<dbReference type="PANTHER" id="PTHR23113:SF348">
    <property type="entry name" value="GUANYL-NUCLEOTIDE EXCHANGE FACTOR RASGEF, PUTATIVE (AFU_ORTHOLOGUE AFUA_1G04700)-RELATED"/>
    <property type="match status" value="1"/>
</dbReference>
<gene>
    <name evidence="5" type="ORF">CU098_003692</name>
</gene>
<keyword evidence="6" id="KW-1185">Reference proteome</keyword>
<dbReference type="InterPro" id="IPR008937">
    <property type="entry name" value="Ras-like_GEF"/>
</dbReference>
<dbReference type="Pfam" id="PF00617">
    <property type="entry name" value="RasGEF"/>
    <property type="match status" value="1"/>
</dbReference>
<feature type="domain" description="Ras-GEF" evidence="4">
    <location>
        <begin position="190"/>
        <end position="422"/>
    </location>
</feature>
<dbReference type="SUPFAM" id="SSF48366">
    <property type="entry name" value="Ras GEF"/>
    <property type="match status" value="1"/>
</dbReference>
<evidence type="ECO:0000313" key="6">
    <source>
        <dbReference type="Proteomes" id="UP000253551"/>
    </source>
</evidence>
<evidence type="ECO:0000256" key="1">
    <source>
        <dbReference type="ARBA" id="ARBA00022658"/>
    </source>
</evidence>
<dbReference type="PROSITE" id="PS50009">
    <property type="entry name" value="RASGEF_CAT"/>
    <property type="match status" value="1"/>
</dbReference>
<sequence>RISKYESLTPICDSLAPLVVREPPIDDPDKAWGLVDDQDQITTRKKKDSGYASGFNFSPTRHEFMLKSNPSSPRNTVIEPALLSPNLNRLLSRRKQVSHSESHPDLRSSYHTTEFPRLAEFAGGIINIDTILHQSQRTSVMTPSIATTHGNDWNSSFGHHFASSLISSFRQHRNDKDQASFNYKTFMKASDHAIADQLTWIEAELFTRIKPREFIRNIWNSSSCSSSNNTVMASIAHFNFISAWLVTMIVTQSRLSKRVALLQKFMLIAVELRNRNNYNTLMAILAGINSAAVLRLKQTRQVVSTKKVYKQFQSLERLMSTDRSFSSYRMALKASDAPGIPYLGIHNQDLVSLAEANKDFRTDGSVHWEKFRLMGETIMATMKFKYPGYAIEPDAKLLTFIADCYILSEDEQYRRSTLIEPKLASTNTNRIRDLWLRLHDQRLGTLIITYHRGSAEERHGKNSSSMTRPEEGANDHQDLDQGELLQEDAQ</sequence>
<dbReference type="GO" id="GO:0007265">
    <property type="term" value="P:Ras protein signal transduction"/>
    <property type="evidence" value="ECO:0007669"/>
    <property type="project" value="TreeGrafter"/>
</dbReference>
<feature type="non-terminal residue" evidence="5">
    <location>
        <position position="1"/>
    </location>
</feature>
<keyword evidence="1 2" id="KW-0344">Guanine-nucleotide releasing factor</keyword>
<dbReference type="EMBL" id="PJQM01004313">
    <property type="protein sequence ID" value="RCH84907.1"/>
    <property type="molecule type" value="Genomic_DNA"/>
</dbReference>
<evidence type="ECO:0000256" key="2">
    <source>
        <dbReference type="PROSITE-ProRule" id="PRU00168"/>
    </source>
</evidence>
<dbReference type="Proteomes" id="UP000253551">
    <property type="component" value="Unassembled WGS sequence"/>
</dbReference>
<dbReference type="SMART" id="SM00147">
    <property type="entry name" value="RasGEF"/>
    <property type="match status" value="1"/>
</dbReference>
<name>A0A367J4P0_RHIST</name>
<feature type="region of interest" description="Disordered" evidence="3">
    <location>
        <begin position="454"/>
        <end position="490"/>
    </location>
</feature>
<comment type="caution">
    <text evidence="5">The sequence shown here is derived from an EMBL/GenBank/DDBJ whole genome shotgun (WGS) entry which is preliminary data.</text>
</comment>
<proteinExistence type="predicted"/>
<dbReference type="GO" id="GO:0005886">
    <property type="term" value="C:plasma membrane"/>
    <property type="evidence" value="ECO:0007669"/>
    <property type="project" value="TreeGrafter"/>
</dbReference>
<dbReference type="InterPro" id="IPR001895">
    <property type="entry name" value="RASGEF_cat_dom"/>
</dbReference>
<evidence type="ECO:0000256" key="3">
    <source>
        <dbReference type="SAM" id="MobiDB-lite"/>
    </source>
</evidence>
<dbReference type="CDD" id="cd00155">
    <property type="entry name" value="RasGEF"/>
    <property type="match status" value="1"/>
</dbReference>
<dbReference type="GO" id="GO:0005085">
    <property type="term" value="F:guanyl-nucleotide exchange factor activity"/>
    <property type="evidence" value="ECO:0007669"/>
    <property type="project" value="UniProtKB-KW"/>
</dbReference>
<feature type="non-terminal residue" evidence="5">
    <location>
        <position position="490"/>
    </location>
</feature>
<dbReference type="OrthoDB" id="546434at2759"/>
<protein>
    <recommendedName>
        <fullName evidence="4">Ras-GEF domain-containing protein</fullName>
    </recommendedName>
</protein>
<dbReference type="STRING" id="4846.A0A367J4P0"/>
<organism evidence="5 6">
    <name type="scientific">Rhizopus stolonifer</name>
    <name type="common">Rhizopus nigricans</name>
    <dbReference type="NCBI Taxonomy" id="4846"/>
    <lineage>
        <taxon>Eukaryota</taxon>
        <taxon>Fungi</taxon>
        <taxon>Fungi incertae sedis</taxon>
        <taxon>Mucoromycota</taxon>
        <taxon>Mucoromycotina</taxon>
        <taxon>Mucoromycetes</taxon>
        <taxon>Mucorales</taxon>
        <taxon>Mucorineae</taxon>
        <taxon>Rhizopodaceae</taxon>
        <taxon>Rhizopus</taxon>
    </lineage>
</organism>
<evidence type="ECO:0000313" key="5">
    <source>
        <dbReference type="EMBL" id="RCH84907.1"/>
    </source>
</evidence>
<feature type="compositionally biased region" description="Basic and acidic residues" evidence="3">
    <location>
        <begin position="468"/>
        <end position="479"/>
    </location>
</feature>
<evidence type="ECO:0000259" key="4">
    <source>
        <dbReference type="PROSITE" id="PS50009"/>
    </source>
</evidence>
<dbReference type="AlphaFoldDB" id="A0A367J4P0"/>
<dbReference type="PANTHER" id="PTHR23113">
    <property type="entry name" value="GUANINE NUCLEOTIDE EXCHANGE FACTOR"/>
    <property type="match status" value="1"/>
</dbReference>